<evidence type="ECO:0000256" key="1">
    <source>
        <dbReference type="ARBA" id="ARBA00023015"/>
    </source>
</evidence>
<evidence type="ECO:0000313" key="6">
    <source>
        <dbReference type="Proteomes" id="UP000449710"/>
    </source>
</evidence>
<comment type="caution">
    <text evidence="5">The sequence shown here is derived from an EMBL/GenBank/DDBJ whole genome shotgun (WGS) entry which is preliminary data.</text>
</comment>
<dbReference type="PANTHER" id="PTHR44688">
    <property type="entry name" value="DNA-BINDING TRANSCRIPTIONAL ACTIVATOR DEVR_DOSR"/>
    <property type="match status" value="1"/>
</dbReference>
<evidence type="ECO:0000256" key="3">
    <source>
        <dbReference type="ARBA" id="ARBA00023163"/>
    </source>
</evidence>
<dbReference type="GO" id="GO:0006355">
    <property type="term" value="P:regulation of DNA-templated transcription"/>
    <property type="evidence" value="ECO:0007669"/>
    <property type="project" value="InterPro"/>
</dbReference>
<dbReference type="SUPFAM" id="SSF46894">
    <property type="entry name" value="C-terminal effector domain of the bipartite response regulators"/>
    <property type="match status" value="1"/>
</dbReference>
<dbReference type="Gene3D" id="1.25.40.10">
    <property type="entry name" value="Tetratricopeptide repeat domain"/>
    <property type="match status" value="1"/>
</dbReference>
<dbReference type="Pfam" id="PF25873">
    <property type="entry name" value="WHD_MalT"/>
    <property type="match status" value="1"/>
</dbReference>
<name>A0AA43XJZ0_9CLOT</name>
<dbReference type="GO" id="GO:0003677">
    <property type="term" value="F:DNA binding"/>
    <property type="evidence" value="ECO:0007669"/>
    <property type="project" value="UniProtKB-KW"/>
</dbReference>
<keyword evidence="1" id="KW-0805">Transcription regulation</keyword>
<dbReference type="Pfam" id="PF00196">
    <property type="entry name" value="GerE"/>
    <property type="match status" value="1"/>
</dbReference>
<dbReference type="AlphaFoldDB" id="A0AA43XJZ0"/>
<sequence>MDRKTMILERKIAPPPMPSNIISRTGLLREFNEKIGSAAPYPQIILITSPAGYGKTTFAGQWIAAGKEPGVWFNIDENDNDLHRFFTYVIHALRKEHPDLGKGSLDMLSRYNALAEGSLTIEGILTPLMNELYDLQEPLYLLLDHYHHITDPGIHKAMYFFLENLPENVTPVILSRKEPPWPLHQWRSKGGLLEITEDGLAFSLEETKTYLREKAGLLIASEDINALQEKTEGWVTALQLITGSFGQSPDIGELIRALSGDHQQILRYLTEEALNRQPEKIREFLLDTGGLSRFSPEFCNVLLGREDSEEIIRFLLKGNLFIVALDTGGKWFRYHSLFQEILTRHQSREQRMPTRELYRRAGKWFEEEGDPAEAIRAYLKGKDYSEVGEILDYKIDHLWETEGFKQILQWMEQLPEEVRNQSLRLTVYSGYMYLLIGNLEATMKCFATAEKIDDPSDMEALGILETLRTTFHLVNGSMEEGFQSARKALQVLPDSSYFWKISASIVYGDVKTFSGDLIGAYEVFQDAYRLSRRAGNALSTVSAAMNILKVLWMRGELHEARRFAEETLKIAKEEGYANLPRMGVVWVFLGELLREKGDFEEGERCANRGLSLCEPEKMLYGMCCIFRSALSLSRKDYDAGLEYLGRLEEMNRETVLPVLIIHLMNSWKSRLLMEKGEIDRARELMNEVDRDDLTTIFFPCSPPVMNARLLLMEQKTEQGREAVQFLENLPQFDVSRRLMIELLLMKAHLEELSREPEKAETLVVKALKVGKGYGFYQIFPDEGGPIKTVFERLLTRESTGADASYPVLKEDTGLLQYLQRIAEAMGIVPSREKSPESLSPDASHPPYEELVEGLTDRELEILRSISRGLSNVEISNTMHLSIHTVKWHNKNIFGKLGVNNRTQAVARGRELKLI</sequence>
<keyword evidence="2" id="KW-0238">DNA-binding</keyword>
<dbReference type="InterPro" id="IPR000792">
    <property type="entry name" value="Tscrpt_reg_LuxR_C"/>
</dbReference>
<dbReference type="PANTHER" id="PTHR44688:SF16">
    <property type="entry name" value="DNA-BINDING TRANSCRIPTIONAL ACTIVATOR DEVR_DOSR"/>
    <property type="match status" value="1"/>
</dbReference>
<dbReference type="EMBL" id="SUMG01000003">
    <property type="protein sequence ID" value="NBG87664.1"/>
    <property type="molecule type" value="Genomic_DNA"/>
</dbReference>
<dbReference type="Proteomes" id="UP000449710">
    <property type="component" value="Unassembled WGS sequence"/>
</dbReference>
<accession>A0AA43XJZ0</accession>
<dbReference type="InterPro" id="IPR011990">
    <property type="entry name" value="TPR-like_helical_dom_sf"/>
</dbReference>
<dbReference type="SUPFAM" id="SSF52540">
    <property type="entry name" value="P-loop containing nucleoside triphosphate hydrolases"/>
    <property type="match status" value="1"/>
</dbReference>
<dbReference type="RefSeq" id="WP_160719308.1">
    <property type="nucleotide sequence ID" value="NZ_SUMG01000003.1"/>
</dbReference>
<dbReference type="PROSITE" id="PS50043">
    <property type="entry name" value="HTH_LUXR_2"/>
    <property type="match status" value="1"/>
</dbReference>
<evidence type="ECO:0000259" key="4">
    <source>
        <dbReference type="PROSITE" id="PS50043"/>
    </source>
</evidence>
<dbReference type="PRINTS" id="PR00038">
    <property type="entry name" value="HTHLUXR"/>
</dbReference>
<dbReference type="SUPFAM" id="SSF48452">
    <property type="entry name" value="TPR-like"/>
    <property type="match status" value="1"/>
</dbReference>
<dbReference type="Pfam" id="PF17874">
    <property type="entry name" value="TPR_MalT"/>
    <property type="match status" value="1"/>
</dbReference>
<feature type="domain" description="HTH luxR-type" evidence="4">
    <location>
        <begin position="847"/>
        <end position="912"/>
    </location>
</feature>
<dbReference type="CDD" id="cd06170">
    <property type="entry name" value="LuxR_C_like"/>
    <property type="match status" value="1"/>
</dbReference>
<reference evidence="5 6" key="1">
    <citation type="submission" date="2019-04" db="EMBL/GenBank/DDBJ databases">
        <title>Isachenkonia alkalipeptolytica gen. nov. sp. nov. a new anaerobic, alkiliphilic organothrophic bacterium capable to reduce synthesized ferrihydrite isolated from a soda lake.</title>
        <authorList>
            <person name="Toshchakov S.V."/>
            <person name="Zavarzina D.G."/>
            <person name="Zhilina T.N."/>
            <person name="Kostrikina N.A."/>
            <person name="Kublanov I.V."/>
        </authorList>
    </citation>
    <scope>NUCLEOTIDE SEQUENCE [LARGE SCALE GENOMIC DNA]</scope>
    <source>
        <strain evidence="5 6">Z-1701</strain>
    </source>
</reference>
<proteinExistence type="predicted"/>
<keyword evidence="6" id="KW-1185">Reference proteome</keyword>
<dbReference type="Gene3D" id="3.40.50.300">
    <property type="entry name" value="P-loop containing nucleotide triphosphate hydrolases"/>
    <property type="match status" value="1"/>
</dbReference>
<dbReference type="PROSITE" id="PS00622">
    <property type="entry name" value="HTH_LUXR_1"/>
    <property type="match status" value="1"/>
</dbReference>
<gene>
    <name evidence="5" type="ORF">ISALK_04040</name>
</gene>
<dbReference type="InterPro" id="IPR016032">
    <property type="entry name" value="Sig_transdc_resp-reg_C-effctor"/>
</dbReference>
<dbReference type="InterPro" id="IPR036388">
    <property type="entry name" value="WH-like_DNA-bd_sf"/>
</dbReference>
<protein>
    <recommendedName>
        <fullName evidence="4">HTH luxR-type domain-containing protein</fullName>
    </recommendedName>
</protein>
<evidence type="ECO:0000313" key="5">
    <source>
        <dbReference type="EMBL" id="NBG87664.1"/>
    </source>
</evidence>
<dbReference type="InterPro" id="IPR027417">
    <property type="entry name" value="P-loop_NTPase"/>
</dbReference>
<dbReference type="InterPro" id="IPR059106">
    <property type="entry name" value="WHD_MalT"/>
</dbReference>
<organism evidence="5 6">
    <name type="scientific">Isachenkonia alkalipeptolytica</name>
    <dbReference type="NCBI Taxonomy" id="2565777"/>
    <lineage>
        <taxon>Bacteria</taxon>
        <taxon>Bacillati</taxon>
        <taxon>Bacillota</taxon>
        <taxon>Clostridia</taxon>
        <taxon>Eubacteriales</taxon>
        <taxon>Clostridiaceae</taxon>
        <taxon>Isachenkonia</taxon>
    </lineage>
</organism>
<dbReference type="SMART" id="SM00421">
    <property type="entry name" value="HTH_LUXR"/>
    <property type="match status" value="1"/>
</dbReference>
<keyword evidence="3" id="KW-0804">Transcription</keyword>
<dbReference type="Gene3D" id="1.10.10.10">
    <property type="entry name" value="Winged helix-like DNA-binding domain superfamily/Winged helix DNA-binding domain"/>
    <property type="match status" value="1"/>
</dbReference>
<evidence type="ECO:0000256" key="2">
    <source>
        <dbReference type="ARBA" id="ARBA00023125"/>
    </source>
</evidence>
<dbReference type="InterPro" id="IPR041617">
    <property type="entry name" value="TPR_MalT"/>
</dbReference>